<feature type="non-terminal residue" evidence="3">
    <location>
        <position position="143"/>
    </location>
</feature>
<proteinExistence type="predicted"/>
<dbReference type="Pfam" id="PF12017">
    <property type="entry name" value="Tnp_P_element"/>
    <property type="match status" value="1"/>
</dbReference>
<dbReference type="InterPro" id="IPR048365">
    <property type="entry name" value="TNP-like_RNaseH_N"/>
</dbReference>
<gene>
    <name evidence="3" type="ORF">PACLA_8A044409</name>
</gene>
<dbReference type="InterPro" id="IPR021896">
    <property type="entry name" value="THAP9-like_HTH"/>
</dbReference>
<protein>
    <submittedName>
        <fullName evidence="3">DNA transposase THAP9-like</fullName>
    </submittedName>
</protein>
<accession>A0A6S7K3D3</accession>
<reference evidence="3" key="1">
    <citation type="submission" date="2020-04" db="EMBL/GenBank/DDBJ databases">
        <authorList>
            <person name="Alioto T."/>
            <person name="Alioto T."/>
            <person name="Gomez Garrido J."/>
        </authorList>
    </citation>
    <scope>NUCLEOTIDE SEQUENCE</scope>
    <source>
        <strain evidence="3">A484AB</strain>
    </source>
</reference>
<dbReference type="Pfam" id="PF21787">
    <property type="entry name" value="TNP-like_RNaseH_N"/>
    <property type="match status" value="1"/>
</dbReference>
<comment type="caution">
    <text evidence="3">The sequence shown here is derived from an EMBL/GenBank/DDBJ whole genome shotgun (WGS) entry which is preliminary data.</text>
</comment>
<feature type="domain" description="Transposable element P transposase-like RNase H" evidence="2">
    <location>
        <begin position="88"/>
        <end position="143"/>
    </location>
</feature>
<dbReference type="AlphaFoldDB" id="A0A6S7K3D3"/>
<sequence>MATLDQKNLILKELAEVLDSNFGHIDVELFKNEFKNNNLKTGSRYSKDIREFAISLNFYSPRAYKFVRKTLHLPHPATLRSWAGNVPCKPGFLTNFIKSLTNKLHLSGEKECALILDEMSIRKETRCDKKQSKFVGNINYGDG</sequence>
<feature type="domain" description="THAP9-like helix-turn-helix" evidence="1">
    <location>
        <begin position="4"/>
        <end position="82"/>
    </location>
</feature>
<name>A0A6S7K3D3_PARCT</name>
<evidence type="ECO:0000313" key="3">
    <source>
        <dbReference type="EMBL" id="CAB4022411.1"/>
    </source>
</evidence>
<dbReference type="OrthoDB" id="7481973at2759"/>
<evidence type="ECO:0000259" key="2">
    <source>
        <dbReference type="Pfam" id="PF21787"/>
    </source>
</evidence>
<evidence type="ECO:0000259" key="1">
    <source>
        <dbReference type="Pfam" id="PF12017"/>
    </source>
</evidence>
<keyword evidence="4" id="KW-1185">Reference proteome</keyword>
<dbReference type="Proteomes" id="UP001152795">
    <property type="component" value="Unassembled WGS sequence"/>
</dbReference>
<evidence type="ECO:0000313" key="4">
    <source>
        <dbReference type="Proteomes" id="UP001152795"/>
    </source>
</evidence>
<organism evidence="3 4">
    <name type="scientific">Paramuricea clavata</name>
    <name type="common">Red gorgonian</name>
    <name type="synonym">Violescent sea-whip</name>
    <dbReference type="NCBI Taxonomy" id="317549"/>
    <lineage>
        <taxon>Eukaryota</taxon>
        <taxon>Metazoa</taxon>
        <taxon>Cnidaria</taxon>
        <taxon>Anthozoa</taxon>
        <taxon>Octocorallia</taxon>
        <taxon>Malacalcyonacea</taxon>
        <taxon>Plexauridae</taxon>
        <taxon>Paramuricea</taxon>
    </lineage>
</organism>
<dbReference type="EMBL" id="CACRXK020011960">
    <property type="protein sequence ID" value="CAB4022411.1"/>
    <property type="molecule type" value="Genomic_DNA"/>
</dbReference>